<dbReference type="NCBIfam" id="TIGR01560">
    <property type="entry name" value="put_DNA_pack"/>
    <property type="match status" value="1"/>
</dbReference>
<dbReference type="RefSeq" id="WP_025371810.1">
    <property type="nucleotide sequence ID" value="NZ_CP003915.1"/>
</dbReference>
<sequence>MSAINLEDAKAFLDVIHEADDGKLQILLDAAEDEALQFIDAPYPYIPDSEPVSEPALPASFVMGVLLLLQANYQATPDDARKLRDAAEIKLMPFRCGLGV</sequence>
<accession>W0PCR5</accession>
<dbReference type="eggNOG" id="ENOG5033MGW">
    <property type="taxonomic scope" value="Bacteria"/>
</dbReference>
<evidence type="ECO:0008006" key="3">
    <source>
        <dbReference type="Google" id="ProtNLM"/>
    </source>
</evidence>
<dbReference type="InterPro" id="IPR006450">
    <property type="entry name" value="Phage_HK97_gp6-like"/>
</dbReference>
<dbReference type="OrthoDB" id="8690216at2"/>
<dbReference type="CDD" id="cd08054">
    <property type="entry name" value="gp6"/>
    <property type="match status" value="1"/>
</dbReference>
<keyword evidence="2" id="KW-1185">Reference proteome</keyword>
<evidence type="ECO:0000313" key="2">
    <source>
        <dbReference type="Proteomes" id="UP000019095"/>
    </source>
</evidence>
<gene>
    <name evidence="1" type="ORF">MIM_c10870</name>
</gene>
<name>W0PCR5_ADVMD</name>
<dbReference type="InterPro" id="IPR021146">
    <property type="entry name" value="Phage_gp6-like_head-tail"/>
</dbReference>
<dbReference type="Proteomes" id="UP000019095">
    <property type="component" value="Chromosome"/>
</dbReference>
<organism evidence="1 2">
    <name type="scientific">Advenella mimigardefordensis (strain DSM 17166 / LMG 22922 / DPN7)</name>
    <dbReference type="NCBI Taxonomy" id="1247726"/>
    <lineage>
        <taxon>Bacteria</taxon>
        <taxon>Pseudomonadati</taxon>
        <taxon>Pseudomonadota</taxon>
        <taxon>Betaproteobacteria</taxon>
        <taxon>Burkholderiales</taxon>
        <taxon>Alcaligenaceae</taxon>
    </lineage>
</organism>
<reference evidence="1 2" key="1">
    <citation type="journal article" date="2014" name="Microbiology">
        <title>Unravelling the complete genome sequence of Advenella mimigardefordensis strain DPN7T and novel insights in the catabolism of the xenobiotic polythioester precursor 3,3'-dithiodipropionate.</title>
        <authorList>
            <person name="Wubbeler J.H."/>
            <person name="Hiessl S."/>
            <person name="Schuldes J."/>
            <person name="Thurmer A."/>
            <person name="Daniel R."/>
            <person name="Steinbuchel A."/>
        </authorList>
    </citation>
    <scope>NUCLEOTIDE SEQUENCE [LARGE SCALE GENOMIC DNA]</scope>
    <source>
        <strain evidence="2">DSM 17166 / LMG 22922 / DPN7</strain>
    </source>
</reference>
<dbReference type="Gene3D" id="1.10.3230.30">
    <property type="entry name" value="Phage gp6-like head-tail connector protein"/>
    <property type="match status" value="1"/>
</dbReference>
<dbReference type="HOGENOM" id="CLU_2332088_0_0_4"/>
<proteinExistence type="predicted"/>
<dbReference type="AlphaFoldDB" id="W0PCR5"/>
<dbReference type="EMBL" id="CP003915">
    <property type="protein sequence ID" value="AHG63185.1"/>
    <property type="molecule type" value="Genomic_DNA"/>
</dbReference>
<evidence type="ECO:0000313" key="1">
    <source>
        <dbReference type="EMBL" id="AHG63185.1"/>
    </source>
</evidence>
<dbReference type="STRING" id="1247726.MIM_c10870"/>
<dbReference type="KEGG" id="amim:MIM_c10870"/>
<dbReference type="Pfam" id="PF05135">
    <property type="entry name" value="Phage_connect_1"/>
    <property type="match status" value="1"/>
</dbReference>
<dbReference type="PATRIC" id="fig|1247726.3.peg.1190"/>
<protein>
    <recommendedName>
        <fullName evidence="3">Phage gp6-like head-tail connector protein</fullName>
    </recommendedName>
</protein>